<dbReference type="EMBL" id="KN275957">
    <property type="protein sequence ID" value="KGM92732.1"/>
    <property type="molecule type" value="Genomic_DNA"/>
</dbReference>
<reference evidence="1 2" key="1">
    <citation type="journal article" date="2011" name="PLoS Genet.">
        <title>Comparative genomic analysis of human fungal pathogens causing paracoccidioidomycosis.</title>
        <authorList>
            <person name="Desjardins C.A."/>
            <person name="Champion M.D."/>
            <person name="Holder J.W."/>
            <person name="Muszewska A."/>
            <person name="Goldberg J."/>
            <person name="Bailao A.M."/>
            <person name="Brigido M.M."/>
            <person name="Ferreira M.E."/>
            <person name="Garcia A.M."/>
            <person name="Grynberg M."/>
            <person name="Gujja S."/>
            <person name="Heiman D.I."/>
            <person name="Henn M.R."/>
            <person name="Kodira C.D."/>
            <person name="Leon-Narvaez H."/>
            <person name="Longo L.V."/>
            <person name="Ma L.J."/>
            <person name="Malavazi I."/>
            <person name="Matsuo A.L."/>
            <person name="Morais F.V."/>
            <person name="Pereira M."/>
            <person name="Rodriguez-Brito S."/>
            <person name="Sakthikumar S."/>
            <person name="Salem-Izacc S.M."/>
            <person name="Sykes S.M."/>
            <person name="Teixeira M.M."/>
            <person name="Vallejo M.C."/>
            <person name="Walter M.E."/>
            <person name="Yandava C."/>
            <person name="Young S."/>
            <person name="Zeng Q."/>
            <person name="Zucker J."/>
            <person name="Felipe M.S."/>
            <person name="Goldman G.H."/>
            <person name="Haas B.J."/>
            <person name="McEwen J.G."/>
            <person name="Nino-Vega G."/>
            <person name="Puccia R."/>
            <person name="San-Blas G."/>
            <person name="Soares C.M."/>
            <person name="Birren B.W."/>
            <person name="Cuomo C.A."/>
        </authorList>
    </citation>
    <scope>NUCLEOTIDE SEQUENCE [LARGE SCALE GENOMIC DNA]</scope>
    <source>
        <strain evidence="1 2">Pb18</strain>
    </source>
</reference>
<evidence type="ECO:0000313" key="1">
    <source>
        <dbReference type="EMBL" id="KGM92732.1"/>
    </source>
</evidence>
<dbReference type="GeneID" id="22587087"/>
<name>A0A0A0HW15_PARBD</name>
<evidence type="ECO:0000313" key="2">
    <source>
        <dbReference type="Proteomes" id="UP000001628"/>
    </source>
</evidence>
<protein>
    <submittedName>
        <fullName evidence="1">Uncharacterized protein</fullName>
    </submittedName>
</protein>
<dbReference type="InParanoid" id="A0A0A0HW15"/>
<gene>
    <name evidence="1" type="ORF">PADG_11190</name>
</gene>
<dbReference type="KEGG" id="pbn:PADG_11190"/>
<proteinExistence type="predicted"/>
<dbReference type="RefSeq" id="XP_010756785.1">
    <property type="nucleotide sequence ID" value="XM_010758483.1"/>
</dbReference>
<dbReference type="AlphaFoldDB" id="A0A0A0HW15"/>
<dbReference type="Proteomes" id="UP000001628">
    <property type="component" value="Unassembled WGS sequence"/>
</dbReference>
<organism evidence="1 2">
    <name type="scientific">Paracoccidioides brasiliensis (strain Pb18)</name>
    <dbReference type="NCBI Taxonomy" id="502780"/>
    <lineage>
        <taxon>Eukaryota</taxon>
        <taxon>Fungi</taxon>
        <taxon>Dikarya</taxon>
        <taxon>Ascomycota</taxon>
        <taxon>Pezizomycotina</taxon>
        <taxon>Eurotiomycetes</taxon>
        <taxon>Eurotiomycetidae</taxon>
        <taxon>Onygenales</taxon>
        <taxon>Ajellomycetaceae</taxon>
        <taxon>Paracoccidioides</taxon>
    </lineage>
</organism>
<dbReference type="HOGENOM" id="CLU_2904795_0_0_1"/>
<sequence>MSRGEEDGRKHRCFAYNWIDGAESLERYKPGGLSSYHDWGYTTRAIPHRGQAGVLETIQLFG</sequence>
<accession>A0A0A0HW15</accession>
<dbReference type="VEuPathDB" id="FungiDB:PADG_11190"/>
<keyword evidence="2" id="KW-1185">Reference proteome</keyword>